<protein>
    <submittedName>
        <fullName evidence="1">Fimbrillin family protein</fullName>
    </submittedName>
</protein>
<dbReference type="PROSITE" id="PS51257">
    <property type="entry name" value="PROKAR_LIPOPROTEIN"/>
    <property type="match status" value="1"/>
</dbReference>
<evidence type="ECO:0000313" key="1">
    <source>
        <dbReference type="EMBL" id="MBD8003353.1"/>
    </source>
</evidence>
<dbReference type="CDD" id="cd13121">
    <property type="entry name" value="BF2867_like_C"/>
    <property type="match status" value="1"/>
</dbReference>
<gene>
    <name evidence="1" type="ORF">H9626_14295</name>
</gene>
<dbReference type="Gene3D" id="2.60.40.2630">
    <property type="match status" value="1"/>
</dbReference>
<dbReference type="CDD" id="cd13120">
    <property type="entry name" value="BF2867_like_N"/>
    <property type="match status" value="1"/>
</dbReference>
<evidence type="ECO:0000313" key="2">
    <source>
        <dbReference type="Proteomes" id="UP000616346"/>
    </source>
</evidence>
<proteinExistence type="predicted"/>
<dbReference type="EMBL" id="JACSPQ010000053">
    <property type="protein sequence ID" value="MBD8003353.1"/>
    <property type="molecule type" value="Genomic_DNA"/>
</dbReference>
<keyword evidence="2" id="KW-1185">Reference proteome</keyword>
<dbReference type="Gene3D" id="2.60.40.2620">
    <property type="entry name" value="Fimbrillin-like"/>
    <property type="match status" value="1"/>
</dbReference>
<dbReference type="InterPro" id="IPR042278">
    <property type="entry name" value="Mfa-like_1_N"/>
</dbReference>
<dbReference type="RefSeq" id="WP_191710901.1">
    <property type="nucleotide sequence ID" value="NZ_JACSPQ010000053.1"/>
</dbReference>
<organism evidence="1 2">
    <name type="scientific">Phocaeicola faecium</name>
    <dbReference type="NCBI Taxonomy" id="2762213"/>
    <lineage>
        <taxon>Bacteria</taxon>
        <taxon>Pseudomonadati</taxon>
        <taxon>Bacteroidota</taxon>
        <taxon>Bacteroidia</taxon>
        <taxon>Bacteroidales</taxon>
        <taxon>Bacteroidaceae</taxon>
        <taxon>Phocaeicola</taxon>
    </lineage>
</organism>
<comment type="caution">
    <text evidence="1">The sequence shown here is derived from an EMBL/GenBank/DDBJ whole genome shotgun (WGS) entry which is preliminary data.</text>
</comment>
<reference evidence="1 2" key="1">
    <citation type="submission" date="2020-08" db="EMBL/GenBank/DDBJ databases">
        <title>A Genomic Blueprint of the Chicken Gut Microbiome.</title>
        <authorList>
            <person name="Gilroy R."/>
            <person name="Ravi A."/>
            <person name="Getino M."/>
            <person name="Pursley I."/>
            <person name="Horton D.L."/>
            <person name="Alikhan N.-F."/>
            <person name="Baker D."/>
            <person name="Gharbi K."/>
            <person name="Hall N."/>
            <person name="Watson M."/>
            <person name="Adriaenssens E.M."/>
            <person name="Foster-Nyarko E."/>
            <person name="Jarju S."/>
            <person name="Secka A."/>
            <person name="Antonio M."/>
            <person name="Oren A."/>
            <person name="Chaudhuri R."/>
            <person name="La Ragione R.M."/>
            <person name="Hildebrand F."/>
            <person name="Pallen M.J."/>
        </authorList>
    </citation>
    <scope>NUCLEOTIDE SEQUENCE [LARGE SCALE GENOMIC DNA]</scope>
    <source>
        <strain evidence="1 2">Sa1YUN3</strain>
    </source>
</reference>
<dbReference type="Proteomes" id="UP000616346">
    <property type="component" value="Unassembled WGS sequence"/>
</dbReference>
<accession>A0ABR8VEZ1</accession>
<dbReference type="Pfam" id="PF13149">
    <property type="entry name" value="Mfa_like_1"/>
    <property type="match status" value="1"/>
</dbReference>
<sequence length="322" mass="36125">MKKREFIGICCWGISLLTSCQQNEFLAEHSDEALQLRLRASVWSNHVASRTSTEEGGTSTFQEGDNIGFFMPEEENQAKWTLESGEWQTEQNLQWKDKVNEYTFCAYYPYSDATVSRTAVEMTDLSKQSGTLSGIGKQDFLVARCTASYETNDGVVSFTGQSAFKHVYALVSVTIKKDKESENVSMNEIKFEGKDLFSKCSYQFGATSEKDTVLVIEENSGNSLTFSYEEPQTVEAETGYRVLALFNPSKLKENLHFSIAYQRDGISYTASTDQMGTTFDSGKFYNYTLKLSKEGLTVVGNTIEGWDVETLPDISVEENPAE</sequence>
<dbReference type="InterPro" id="IPR025049">
    <property type="entry name" value="Mfa-like_1"/>
</dbReference>
<name>A0ABR8VEZ1_9BACT</name>